<dbReference type="CDD" id="cd00051">
    <property type="entry name" value="EFh"/>
    <property type="match status" value="1"/>
</dbReference>
<dbReference type="Pfam" id="PF13499">
    <property type="entry name" value="EF-hand_7"/>
    <property type="match status" value="2"/>
</dbReference>
<dbReference type="InParanoid" id="A0A0V0QUM7"/>
<dbReference type="PROSITE" id="PS00018">
    <property type="entry name" value="EF_HAND_1"/>
    <property type="match status" value="3"/>
</dbReference>
<evidence type="ECO:0000259" key="4">
    <source>
        <dbReference type="PROSITE" id="PS50222"/>
    </source>
</evidence>
<dbReference type="EMBL" id="LDAU01000102">
    <property type="protein sequence ID" value="KRX06073.1"/>
    <property type="molecule type" value="Genomic_DNA"/>
</dbReference>
<dbReference type="PROSITE" id="PS50222">
    <property type="entry name" value="EF_HAND_2"/>
    <property type="match status" value="2"/>
</dbReference>
<keyword evidence="2" id="KW-0677">Repeat</keyword>
<feature type="domain" description="EF-hand" evidence="4">
    <location>
        <begin position="120"/>
        <end position="155"/>
    </location>
</feature>
<proteinExistence type="predicted"/>
<dbReference type="Gene3D" id="1.10.238.10">
    <property type="entry name" value="EF-hand"/>
    <property type="match status" value="2"/>
</dbReference>
<feature type="domain" description="EF-hand" evidence="4">
    <location>
        <begin position="84"/>
        <end position="119"/>
    </location>
</feature>
<gene>
    <name evidence="5" type="ORF">PPERSA_01151</name>
</gene>
<dbReference type="SMART" id="SM00054">
    <property type="entry name" value="EFh"/>
    <property type="match status" value="4"/>
</dbReference>
<dbReference type="InterPro" id="IPR011992">
    <property type="entry name" value="EF-hand-dom_pair"/>
</dbReference>
<dbReference type="SUPFAM" id="SSF47473">
    <property type="entry name" value="EF-hand"/>
    <property type="match status" value="1"/>
</dbReference>
<accession>A0A0V0QUM7</accession>
<keyword evidence="1" id="KW-0479">Metal-binding</keyword>
<organism evidence="5 6">
    <name type="scientific">Pseudocohnilembus persalinus</name>
    <name type="common">Ciliate</name>
    <dbReference type="NCBI Taxonomy" id="266149"/>
    <lineage>
        <taxon>Eukaryota</taxon>
        <taxon>Sar</taxon>
        <taxon>Alveolata</taxon>
        <taxon>Ciliophora</taxon>
        <taxon>Intramacronucleata</taxon>
        <taxon>Oligohymenophorea</taxon>
        <taxon>Scuticociliatia</taxon>
        <taxon>Philasterida</taxon>
        <taxon>Pseudocohnilembidae</taxon>
        <taxon>Pseudocohnilembus</taxon>
    </lineage>
</organism>
<sequence length="216" mass="24622">MDQYNNSYSYLNSQQYQQDNQSQGQQNSNNGSIISRVRQQLEQRGARTIRGLGRVFRQLDSFDGNKRVDRNEFFVGLKECGVQLTQEEANQLLQQLDTNQDGYLDFEEFLVGIRGSPNKCRQDIINQAFAKLDKDNSGSISAADLKGVFNCSAHPKVAKGEMTEEQVFLEFLQNFGDSNRDGTITKSEWDDYYAAVSSSIDNDQHFVELMKTAWNL</sequence>
<dbReference type="InterPro" id="IPR018247">
    <property type="entry name" value="EF_Hand_1_Ca_BS"/>
</dbReference>
<dbReference type="Proteomes" id="UP000054937">
    <property type="component" value="Unassembled WGS sequence"/>
</dbReference>
<name>A0A0V0QUM7_PSEPJ</name>
<evidence type="ECO:0000256" key="1">
    <source>
        <dbReference type="ARBA" id="ARBA00022723"/>
    </source>
</evidence>
<keyword evidence="3" id="KW-0106">Calcium</keyword>
<dbReference type="InterPro" id="IPR051581">
    <property type="entry name" value="Ca-bind"/>
</dbReference>
<dbReference type="PANTHER" id="PTHR34524:SF6">
    <property type="entry name" value="CALCYPHOSINE LIKE"/>
    <property type="match status" value="1"/>
</dbReference>
<dbReference type="AlphaFoldDB" id="A0A0V0QUM7"/>
<evidence type="ECO:0000256" key="2">
    <source>
        <dbReference type="ARBA" id="ARBA00022737"/>
    </source>
</evidence>
<dbReference type="OrthoDB" id="447947at2759"/>
<dbReference type="InterPro" id="IPR002048">
    <property type="entry name" value="EF_hand_dom"/>
</dbReference>
<keyword evidence="6" id="KW-1185">Reference proteome</keyword>
<evidence type="ECO:0000313" key="5">
    <source>
        <dbReference type="EMBL" id="KRX06073.1"/>
    </source>
</evidence>
<dbReference type="GO" id="GO:0005509">
    <property type="term" value="F:calcium ion binding"/>
    <property type="evidence" value="ECO:0007669"/>
    <property type="project" value="InterPro"/>
</dbReference>
<evidence type="ECO:0000313" key="6">
    <source>
        <dbReference type="Proteomes" id="UP000054937"/>
    </source>
</evidence>
<evidence type="ECO:0000256" key="3">
    <source>
        <dbReference type="ARBA" id="ARBA00022837"/>
    </source>
</evidence>
<comment type="caution">
    <text evidence="5">The sequence shown here is derived from an EMBL/GenBank/DDBJ whole genome shotgun (WGS) entry which is preliminary data.</text>
</comment>
<protein>
    <recommendedName>
        <fullName evidence="4">EF-hand domain-containing protein</fullName>
    </recommendedName>
</protein>
<dbReference type="OMA" id="MKGVYHA"/>
<dbReference type="PANTHER" id="PTHR34524">
    <property type="entry name" value="CALCYPHOSIN"/>
    <property type="match status" value="1"/>
</dbReference>
<reference evidence="5 6" key="1">
    <citation type="journal article" date="2015" name="Sci. Rep.">
        <title>Genome of the facultative scuticociliatosis pathogen Pseudocohnilembus persalinus provides insight into its virulence through horizontal gene transfer.</title>
        <authorList>
            <person name="Xiong J."/>
            <person name="Wang G."/>
            <person name="Cheng J."/>
            <person name="Tian M."/>
            <person name="Pan X."/>
            <person name="Warren A."/>
            <person name="Jiang C."/>
            <person name="Yuan D."/>
            <person name="Miao W."/>
        </authorList>
    </citation>
    <scope>NUCLEOTIDE SEQUENCE [LARGE SCALE GENOMIC DNA]</scope>
    <source>
        <strain evidence="5">36N120E</strain>
    </source>
</reference>